<accession>A0A1E7JQ47</accession>
<dbReference type="EMBL" id="LJGT01000038">
    <property type="protein sequence ID" value="OEU90364.1"/>
    <property type="molecule type" value="Genomic_DNA"/>
</dbReference>
<keyword evidence="2" id="KW-1185">Reference proteome</keyword>
<name>A0A1E7JQ47_9ACTN</name>
<evidence type="ECO:0000313" key="2">
    <source>
        <dbReference type="Proteomes" id="UP000176087"/>
    </source>
</evidence>
<comment type="caution">
    <text evidence="1">The sequence shown here is derived from an EMBL/GenBank/DDBJ whole genome shotgun (WGS) entry which is preliminary data.</text>
</comment>
<evidence type="ECO:0000313" key="1">
    <source>
        <dbReference type="EMBL" id="OEU90364.1"/>
    </source>
</evidence>
<dbReference type="AlphaFoldDB" id="A0A1E7JQ47"/>
<dbReference type="Proteomes" id="UP000176087">
    <property type="component" value="Unassembled WGS sequence"/>
</dbReference>
<organism evidence="1 2">
    <name type="scientific">Streptomyces abyssalis</name>
    <dbReference type="NCBI Taxonomy" id="933944"/>
    <lineage>
        <taxon>Bacteria</taxon>
        <taxon>Bacillati</taxon>
        <taxon>Actinomycetota</taxon>
        <taxon>Actinomycetes</taxon>
        <taxon>Kitasatosporales</taxon>
        <taxon>Streptomycetaceae</taxon>
        <taxon>Streptomyces</taxon>
    </lineage>
</organism>
<sequence>MLKGDHRGCTGVWCEALVELVDMAGDARRLERGVQVQGKAGTVAGGVESPLVELGCRQPEGVEGAASLLSGCLASETFSNERFGALRFTQFGEGDAGVHDEFRLVKVADPRRGFGLMPPCLFVGVP</sequence>
<gene>
    <name evidence="1" type="ORF">AN215_12810</name>
</gene>
<proteinExistence type="predicted"/>
<protein>
    <submittedName>
        <fullName evidence="1">Uncharacterized protein</fullName>
    </submittedName>
</protein>
<reference evidence="1 2" key="1">
    <citation type="journal article" date="2016" name="Front. Microbiol.">
        <title>Comparative Genomics Analysis of Streptomyces Species Reveals Their Adaptation to the Marine Environment and Their Diversity at the Genomic Level.</title>
        <authorList>
            <person name="Tian X."/>
            <person name="Zhang Z."/>
            <person name="Yang T."/>
            <person name="Chen M."/>
            <person name="Li J."/>
            <person name="Chen F."/>
            <person name="Yang J."/>
            <person name="Li W."/>
            <person name="Zhang B."/>
            <person name="Zhang Z."/>
            <person name="Wu J."/>
            <person name="Zhang C."/>
            <person name="Long L."/>
            <person name="Xiao J."/>
        </authorList>
    </citation>
    <scope>NUCLEOTIDE SEQUENCE [LARGE SCALE GENOMIC DNA]</scope>
    <source>
        <strain evidence="1 2">SCSIO 10390</strain>
    </source>
</reference>